<accession>A0A385YUK2</accession>
<dbReference type="OrthoDB" id="1201990at2"/>
<dbReference type="AlphaFoldDB" id="A0A385YUK2"/>
<name>A0A385YUK2_9BACL</name>
<dbReference type="InterPro" id="IPR052922">
    <property type="entry name" value="Cytidylate_Kinase-2"/>
</dbReference>
<organism evidence="1 2">
    <name type="scientific">Paenisporosarcina cavernae</name>
    <dbReference type="NCBI Taxonomy" id="2320858"/>
    <lineage>
        <taxon>Bacteria</taxon>
        <taxon>Bacillati</taxon>
        <taxon>Bacillota</taxon>
        <taxon>Bacilli</taxon>
        <taxon>Bacillales</taxon>
        <taxon>Caryophanaceae</taxon>
        <taxon>Paenisporosarcina</taxon>
    </lineage>
</organism>
<dbReference type="PANTHER" id="PTHR37816">
    <property type="entry name" value="YALI0E33011P"/>
    <property type="match status" value="1"/>
</dbReference>
<keyword evidence="2" id="KW-1185">Reference proteome</keyword>
<dbReference type="Gene3D" id="3.40.50.300">
    <property type="entry name" value="P-loop containing nucleotide triphosphate hydrolases"/>
    <property type="match status" value="1"/>
</dbReference>
<dbReference type="EMBL" id="CP032418">
    <property type="protein sequence ID" value="AYC30539.1"/>
    <property type="molecule type" value="Genomic_DNA"/>
</dbReference>
<evidence type="ECO:0000313" key="2">
    <source>
        <dbReference type="Proteomes" id="UP000265725"/>
    </source>
</evidence>
<dbReference type="KEGG" id="paek:D3873_12120"/>
<dbReference type="Proteomes" id="UP000265725">
    <property type="component" value="Chromosome"/>
</dbReference>
<protein>
    <submittedName>
        <fullName evidence="1">DNA topology modulation protein FlaR</fullName>
    </submittedName>
</protein>
<dbReference type="InterPro" id="IPR027417">
    <property type="entry name" value="P-loop_NTPase"/>
</dbReference>
<dbReference type="PANTHER" id="PTHR37816:SF2">
    <property type="entry name" value="DNA TOPOLOGY MODULATION PROTEIN FLAR-RELATED PROTEIN"/>
    <property type="match status" value="1"/>
</dbReference>
<dbReference type="Pfam" id="PF13238">
    <property type="entry name" value="AAA_18"/>
    <property type="match status" value="1"/>
</dbReference>
<reference evidence="2" key="1">
    <citation type="submission" date="2018-09" db="EMBL/GenBank/DDBJ databases">
        <authorList>
            <person name="Zhu H."/>
        </authorList>
    </citation>
    <scope>NUCLEOTIDE SEQUENCE [LARGE SCALE GENOMIC DNA]</scope>
    <source>
        <strain evidence="2">K2R23-3</strain>
    </source>
</reference>
<evidence type="ECO:0000313" key="1">
    <source>
        <dbReference type="EMBL" id="AYC30539.1"/>
    </source>
</evidence>
<dbReference type="RefSeq" id="WP_119884256.1">
    <property type="nucleotide sequence ID" value="NZ_CP032418.1"/>
</dbReference>
<sequence>MEFKKIRIIGSVGSGKTTFARELSNLLNIQHTEIDNLVWDRTPGGSIRRTPEARDAKLQKILAQNDWIVDGVHQAEWVAQSFQEADIIVLLDTPYRKRVVRITKRFVKQKLKLEKANYIPTFTIFRKMYQWNRLFENVEKQLFFDTYDHLTDKIRFIKTKEDMQRFVEEARM</sequence>
<proteinExistence type="predicted"/>
<dbReference type="SUPFAM" id="SSF52540">
    <property type="entry name" value="P-loop containing nucleoside triphosphate hydrolases"/>
    <property type="match status" value="1"/>
</dbReference>
<gene>
    <name evidence="1" type="ORF">D3873_12120</name>
</gene>